<reference evidence="2" key="1">
    <citation type="journal article" date="2019" name="Int. J. Syst. Evol. Microbiol.">
        <title>The Global Catalogue of Microorganisms (GCM) 10K type strain sequencing project: providing services to taxonomists for standard genome sequencing and annotation.</title>
        <authorList>
            <consortium name="The Broad Institute Genomics Platform"/>
            <consortium name="The Broad Institute Genome Sequencing Center for Infectious Disease"/>
            <person name="Wu L."/>
            <person name="Ma J."/>
        </authorList>
    </citation>
    <scope>NUCLEOTIDE SEQUENCE [LARGE SCALE GENOMIC DNA]</scope>
    <source>
        <strain evidence="2">JCM 18287</strain>
    </source>
</reference>
<comment type="caution">
    <text evidence="1">The sequence shown here is derived from an EMBL/GenBank/DDBJ whole genome shotgun (WGS) entry which is preliminary data.</text>
</comment>
<dbReference type="Gene3D" id="2.60.40.1120">
    <property type="entry name" value="Carboxypeptidase-like, regulatory domain"/>
    <property type="match status" value="1"/>
</dbReference>
<dbReference type="SUPFAM" id="SSF49464">
    <property type="entry name" value="Carboxypeptidase regulatory domain-like"/>
    <property type="match status" value="1"/>
</dbReference>
<accession>A0ABP9HKU8</accession>
<dbReference type="Pfam" id="PF13715">
    <property type="entry name" value="CarbopepD_reg_2"/>
    <property type="match status" value="1"/>
</dbReference>
<proteinExistence type="predicted"/>
<keyword evidence="2" id="KW-1185">Reference proteome</keyword>
<dbReference type="Proteomes" id="UP001501692">
    <property type="component" value="Unassembled WGS sequence"/>
</dbReference>
<dbReference type="InterPro" id="IPR008969">
    <property type="entry name" value="CarboxyPept-like_regulatory"/>
</dbReference>
<organism evidence="1 2">
    <name type="scientific">Algibacter aquimarinus</name>
    <dbReference type="NCBI Taxonomy" id="1136748"/>
    <lineage>
        <taxon>Bacteria</taxon>
        <taxon>Pseudomonadati</taxon>
        <taxon>Bacteroidota</taxon>
        <taxon>Flavobacteriia</taxon>
        <taxon>Flavobacteriales</taxon>
        <taxon>Flavobacteriaceae</taxon>
        <taxon>Algibacter</taxon>
    </lineage>
</organism>
<evidence type="ECO:0000313" key="2">
    <source>
        <dbReference type="Proteomes" id="UP001501692"/>
    </source>
</evidence>
<name>A0ABP9HKU8_9FLAO</name>
<dbReference type="EMBL" id="BAABJK010000007">
    <property type="protein sequence ID" value="GAA4972746.1"/>
    <property type="molecule type" value="Genomic_DNA"/>
</dbReference>
<protein>
    <recommendedName>
        <fullName evidence="3">Carboxypeptidase-like regulatory domain-containing protein</fullName>
    </recommendedName>
</protein>
<sequence length="336" mass="39267">MKAKHIVFLVSFFTSIAGISQTFSGVVLDFKTKTPIESASIYFDNTTIGTTTNVNGEFSIIYSEAIKSGLVISYLGYESKTILDYRQKKNQTVYLRPQNNVLDEVVINADDGLTRRQKLRIFRKEFLGQSKFGRSCKILNEDALILRYNKKEKRLTTSAIEPLVIENRLLQYVIQFDIQSFIIKFNYVETKNNIFNIKSLVYTGNTFYKNLESFKEKRVEKNRQKAYDGSVMQFMRALYNKDLQTNDYQIFYKRFKTNPWDHFEVQPILNESTKRVLLDKPVSILHNNKNQSRITFLKPFIIIDKYGNYFDITRVLFSGYMGNQRVGDLLPIDYGL</sequence>
<gene>
    <name evidence="1" type="ORF">GCM10023315_23820</name>
</gene>
<evidence type="ECO:0000313" key="1">
    <source>
        <dbReference type="EMBL" id="GAA4972746.1"/>
    </source>
</evidence>
<dbReference type="RefSeq" id="WP_345168931.1">
    <property type="nucleotide sequence ID" value="NZ_BAABJK010000007.1"/>
</dbReference>
<evidence type="ECO:0008006" key="3">
    <source>
        <dbReference type="Google" id="ProtNLM"/>
    </source>
</evidence>